<dbReference type="PANTHER" id="PTHR28605">
    <property type="entry name" value="CTF8, CHROMOSOME TRANSMISSION FIDELITY FACTOR 8 HOMOLOG (S. CEREVISIAE)"/>
    <property type="match status" value="1"/>
</dbReference>
<evidence type="ECO:0000256" key="3">
    <source>
        <dbReference type="ARBA" id="ARBA00023125"/>
    </source>
</evidence>
<gene>
    <name evidence="7" type="ORF">LPJ53_002935</name>
</gene>
<dbReference type="Proteomes" id="UP001149813">
    <property type="component" value="Unassembled WGS sequence"/>
</dbReference>
<dbReference type="GO" id="GO:0006260">
    <property type="term" value="P:DNA replication"/>
    <property type="evidence" value="ECO:0007669"/>
    <property type="project" value="UniProtKB-KW"/>
</dbReference>
<evidence type="ECO:0000256" key="1">
    <source>
        <dbReference type="ARBA" id="ARBA00004123"/>
    </source>
</evidence>
<dbReference type="EMBL" id="JANBOJ010000100">
    <property type="protein sequence ID" value="KAJ1722677.1"/>
    <property type="molecule type" value="Genomic_DNA"/>
</dbReference>
<evidence type="ECO:0000256" key="2">
    <source>
        <dbReference type="ARBA" id="ARBA00022705"/>
    </source>
</evidence>
<dbReference type="AlphaFoldDB" id="A0A9W7Y175"/>
<reference evidence="7" key="1">
    <citation type="submission" date="2022-07" db="EMBL/GenBank/DDBJ databases">
        <title>Phylogenomic reconstructions and comparative analyses of Kickxellomycotina fungi.</title>
        <authorList>
            <person name="Reynolds N.K."/>
            <person name="Stajich J.E."/>
            <person name="Barry K."/>
            <person name="Grigoriev I.V."/>
            <person name="Crous P."/>
            <person name="Smith M.E."/>
        </authorList>
    </citation>
    <scope>NUCLEOTIDE SEQUENCE</scope>
    <source>
        <strain evidence="7">NBRC 32514</strain>
    </source>
</reference>
<comment type="subcellular location">
    <subcellularLocation>
        <location evidence="1">Nucleus</location>
    </subcellularLocation>
</comment>
<evidence type="ECO:0000256" key="6">
    <source>
        <dbReference type="ARBA" id="ARBA00038447"/>
    </source>
</evidence>
<accession>A0A9W7Y175</accession>
<name>A0A9W7Y175_9FUNG</name>
<keyword evidence="8" id="KW-1185">Reference proteome</keyword>
<keyword evidence="5" id="KW-0131">Cell cycle</keyword>
<keyword evidence="4" id="KW-0539">Nucleus</keyword>
<dbReference type="GO" id="GO:0031390">
    <property type="term" value="C:Ctf18 RFC-like complex"/>
    <property type="evidence" value="ECO:0007669"/>
    <property type="project" value="InterPro"/>
</dbReference>
<dbReference type="PANTHER" id="PTHR28605:SF1">
    <property type="entry name" value="CHROMOSOME TRANSMISSION FIDELITY FACTOR 8"/>
    <property type="match status" value="1"/>
</dbReference>
<dbReference type="OrthoDB" id="121932at2759"/>
<dbReference type="GO" id="GO:0003677">
    <property type="term" value="F:DNA binding"/>
    <property type="evidence" value="ECO:0007669"/>
    <property type="project" value="UniProtKB-KW"/>
</dbReference>
<evidence type="ECO:0000313" key="8">
    <source>
        <dbReference type="Proteomes" id="UP001149813"/>
    </source>
</evidence>
<sequence length="118" mass="13336">MSQIDIQYRKSEQREFCLIETQGSLETDKPGGLRGQQRFAAIERQPDGKVIMKIGVHRVVGSVVPLKKPLAVMVKEGQAEDSSSDLTYKIQAIIKEKFIFKLRPVVDLQQEILKLPTV</sequence>
<comment type="similarity">
    <text evidence="6">Belongs to the CTF8 family.</text>
</comment>
<organism evidence="7 8">
    <name type="scientific">Coemansia erecta</name>
    <dbReference type="NCBI Taxonomy" id="147472"/>
    <lineage>
        <taxon>Eukaryota</taxon>
        <taxon>Fungi</taxon>
        <taxon>Fungi incertae sedis</taxon>
        <taxon>Zoopagomycota</taxon>
        <taxon>Kickxellomycotina</taxon>
        <taxon>Kickxellomycetes</taxon>
        <taxon>Kickxellales</taxon>
        <taxon>Kickxellaceae</taxon>
        <taxon>Coemansia</taxon>
    </lineage>
</organism>
<keyword evidence="3" id="KW-0238">DNA-binding</keyword>
<proteinExistence type="inferred from homology"/>
<protein>
    <recommendedName>
        <fullName evidence="9">Chromosome transmission fidelity protein 8</fullName>
    </recommendedName>
</protein>
<dbReference type="InterPro" id="IPR018607">
    <property type="entry name" value="Ctf8"/>
</dbReference>
<dbReference type="Pfam" id="PF09696">
    <property type="entry name" value="Ctf8"/>
    <property type="match status" value="1"/>
</dbReference>
<evidence type="ECO:0000256" key="4">
    <source>
        <dbReference type="ARBA" id="ARBA00023242"/>
    </source>
</evidence>
<evidence type="ECO:0008006" key="9">
    <source>
        <dbReference type="Google" id="ProtNLM"/>
    </source>
</evidence>
<evidence type="ECO:0000313" key="7">
    <source>
        <dbReference type="EMBL" id="KAJ1722677.1"/>
    </source>
</evidence>
<comment type="caution">
    <text evidence="7">The sequence shown here is derived from an EMBL/GenBank/DDBJ whole genome shotgun (WGS) entry which is preliminary data.</text>
</comment>
<dbReference type="GO" id="GO:0007064">
    <property type="term" value="P:mitotic sister chromatid cohesion"/>
    <property type="evidence" value="ECO:0007669"/>
    <property type="project" value="InterPro"/>
</dbReference>
<keyword evidence="2" id="KW-0235">DNA replication</keyword>
<evidence type="ECO:0000256" key="5">
    <source>
        <dbReference type="ARBA" id="ARBA00023306"/>
    </source>
</evidence>